<name>A0AC61DCB6_9FIRM</name>
<proteinExistence type="predicted"/>
<evidence type="ECO:0000313" key="1">
    <source>
        <dbReference type="EMBL" id="PHV70177.1"/>
    </source>
</evidence>
<protein>
    <submittedName>
        <fullName evidence="1">Uncharacterized protein</fullName>
    </submittedName>
</protein>
<comment type="caution">
    <text evidence="1">The sequence shown here is derived from an EMBL/GenBank/DDBJ whole genome shotgun (WGS) entry which is preliminary data.</text>
</comment>
<sequence>MGGAKVVKIKEKLYDLKWQKIQAFLPILLETLPLEIGLYGSLARGDFKASSDIDLYVLYEEMPKGTQKGEIYEEAYDRGIDLLISSYKAFYETDSVFCKNVLRDRKIIWKK</sequence>
<reference evidence="1" key="1">
    <citation type="submission" date="2017-10" db="EMBL/GenBank/DDBJ databases">
        <title>Genome sequence of cellulolytic Lachnospiraceae bacterium XHS1971 isolated from hotspring sediment.</title>
        <authorList>
            <person name="Vasudevan G."/>
            <person name="Joshi A.J."/>
            <person name="Hivarkar S."/>
            <person name="Lanjekar V.B."/>
            <person name="Dhakephalkar P.K."/>
            <person name="Dagar S."/>
        </authorList>
    </citation>
    <scope>NUCLEOTIDE SEQUENCE</scope>
    <source>
        <strain evidence="1">XHS1971</strain>
    </source>
</reference>
<keyword evidence="2" id="KW-1185">Reference proteome</keyword>
<dbReference type="EMBL" id="PEDL01000013">
    <property type="protein sequence ID" value="PHV70177.1"/>
    <property type="molecule type" value="Genomic_DNA"/>
</dbReference>
<accession>A0AC61DCB6</accession>
<organism evidence="1 2">
    <name type="scientific">Sporanaerobium hydrogeniformans</name>
    <dbReference type="NCBI Taxonomy" id="3072179"/>
    <lineage>
        <taxon>Bacteria</taxon>
        <taxon>Bacillati</taxon>
        <taxon>Bacillota</taxon>
        <taxon>Clostridia</taxon>
        <taxon>Lachnospirales</taxon>
        <taxon>Lachnospiraceae</taxon>
        <taxon>Sporanaerobium</taxon>
    </lineage>
</organism>
<evidence type="ECO:0000313" key="2">
    <source>
        <dbReference type="Proteomes" id="UP000224460"/>
    </source>
</evidence>
<gene>
    <name evidence="1" type="ORF">CS063_11915</name>
</gene>
<dbReference type="Proteomes" id="UP000224460">
    <property type="component" value="Unassembled WGS sequence"/>
</dbReference>